<proteinExistence type="predicted"/>
<protein>
    <recommendedName>
        <fullName evidence="1">DUF985 domain-containing protein</fullName>
    </recommendedName>
</protein>
<dbReference type="RefSeq" id="WP_071505220.1">
    <property type="nucleotide sequence ID" value="NZ_MORL01000015.1"/>
</dbReference>
<dbReference type="AlphaFoldDB" id="A0A1S2VED3"/>
<dbReference type="CDD" id="cd06121">
    <property type="entry name" value="cupin_YML079wp"/>
    <property type="match status" value="1"/>
</dbReference>
<dbReference type="OrthoDB" id="9798288at2"/>
<dbReference type="PANTHER" id="PTHR33387">
    <property type="entry name" value="RMLC-LIKE JELLY ROLL FOLD PROTEIN"/>
    <property type="match status" value="1"/>
</dbReference>
<reference evidence="2 3" key="1">
    <citation type="submission" date="2016-10" db="EMBL/GenBank/DDBJ databases">
        <title>Arsenicibacter rosenii gen. nov., sp. nov., an efficient arsenic-methylating bacterium isolated from an arsenic-contaminated paddy soil.</title>
        <authorList>
            <person name="Huang K."/>
        </authorList>
    </citation>
    <scope>NUCLEOTIDE SEQUENCE [LARGE SCALE GENOMIC DNA]</scope>
    <source>
        <strain evidence="2 3">SM-1</strain>
    </source>
</reference>
<keyword evidence="3" id="KW-1185">Reference proteome</keyword>
<dbReference type="Gene3D" id="2.60.120.10">
    <property type="entry name" value="Jelly Rolls"/>
    <property type="match status" value="1"/>
</dbReference>
<dbReference type="SUPFAM" id="SSF51182">
    <property type="entry name" value="RmlC-like cupins"/>
    <property type="match status" value="1"/>
</dbReference>
<evidence type="ECO:0000313" key="2">
    <source>
        <dbReference type="EMBL" id="OIN57084.1"/>
    </source>
</evidence>
<evidence type="ECO:0000313" key="3">
    <source>
        <dbReference type="Proteomes" id="UP000181790"/>
    </source>
</evidence>
<name>A0A1S2VED3_9BACT</name>
<organism evidence="2 3">
    <name type="scientific">Arsenicibacter rosenii</name>
    <dbReference type="NCBI Taxonomy" id="1750698"/>
    <lineage>
        <taxon>Bacteria</taxon>
        <taxon>Pseudomonadati</taxon>
        <taxon>Bacteroidota</taxon>
        <taxon>Cytophagia</taxon>
        <taxon>Cytophagales</taxon>
        <taxon>Spirosomataceae</taxon>
        <taxon>Arsenicibacter</taxon>
    </lineage>
</organism>
<dbReference type="InterPro" id="IPR014710">
    <property type="entry name" value="RmlC-like_jellyroll"/>
</dbReference>
<dbReference type="InterPro" id="IPR039935">
    <property type="entry name" value="YML079W-like"/>
</dbReference>
<sequence length="175" mass="19216">MTAQDWVFAYKMQAHPEGGYYAETYRAGEVIPHSALPDRFGGDRSFSTAIYFLLETHHVSAFHRIQADEVWHFYTGRPLNVYVIAEDGTLSVIRLGNNPARGEVFQAVVPAGSWFGSRPVPDASADGLPPYSLVGCTVAPGFDFADFELADRDQLTSRYPQHAALIASMSRGSGD</sequence>
<dbReference type="PANTHER" id="PTHR33387:SF3">
    <property type="entry name" value="DUF985 DOMAIN-CONTAINING PROTEIN"/>
    <property type="match status" value="1"/>
</dbReference>
<comment type="caution">
    <text evidence="2">The sequence shown here is derived from an EMBL/GenBank/DDBJ whole genome shotgun (WGS) entry which is preliminary data.</text>
</comment>
<dbReference type="Proteomes" id="UP000181790">
    <property type="component" value="Unassembled WGS sequence"/>
</dbReference>
<accession>A0A1S2VED3</accession>
<gene>
    <name evidence="2" type="ORF">BLX24_21225</name>
</gene>
<evidence type="ECO:0000259" key="1">
    <source>
        <dbReference type="Pfam" id="PF06172"/>
    </source>
</evidence>
<feature type="domain" description="DUF985" evidence="1">
    <location>
        <begin position="4"/>
        <end position="150"/>
    </location>
</feature>
<dbReference type="InterPro" id="IPR009327">
    <property type="entry name" value="Cupin_DUF985"/>
</dbReference>
<dbReference type="InterPro" id="IPR011051">
    <property type="entry name" value="RmlC_Cupin_sf"/>
</dbReference>
<dbReference type="EMBL" id="MORL01000015">
    <property type="protein sequence ID" value="OIN57084.1"/>
    <property type="molecule type" value="Genomic_DNA"/>
</dbReference>
<dbReference type="Pfam" id="PF06172">
    <property type="entry name" value="Cupin_5"/>
    <property type="match status" value="1"/>
</dbReference>